<keyword evidence="3 10" id="KW-0285">Flavoprotein</keyword>
<feature type="signal peptide" evidence="12">
    <location>
        <begin position="1"/>
        <end position="23"/>
    </location>
</feature>
<dbReference type="PANTHER" id="PTHR30040:SF2">
    <property type="entry name" value="FAD:PROTEIN FMN TRANSFERASE"/>
    <property type="match status" value="1"/>
</dbReference>
<evidence type="ECO:0000256" key="5">
    <source>
        <dbReference type="ARBA" id="ARBA00022723"/>
    </source>
</evidence>
<comment type="catalytic activity">
    <reaction evidence="9 10">
        <text>L-threonyl-[protein] + FAD = FMN-L-threonyl-[protein] + AMP + H(+)</text>
        <dbReference type="Rhea" id="RHEA:36847"/>
        <dbReference type="Rhea" id="RHEA-COMP:11060"/>
        <dbReference type="Rhea" id="RHEA-COMP:11061"/>
        <dbReference type="ChEBI" id="CHEBI:15378"/>
        <dbReference type="ChEBI" id="CHEBI:30013"/>
        <dbReference type="ChEBI" id="CHEBI:57692"/>
        <dbReference type="ChEBI" id="CHEBI:74257"/>
        <dbReference type="ChEBI" id="CHEBI:456215"/>
        <dbReference type="EC" id="2.7.1.180"/>
    </reaction>
</comment>
<evidence type="ECO:0000256" key="7">
    <source>
        <dbReference type="ARBA" id="ARBA00022842"/>
    </source>
</evidence>
<evidence type="ECO:0000256" key="9">
    <source>
        <dbReference type="ARBA" id="ARBA00048540"/>
    </source>
</evidence>
<dbReference type="InterPro" id="IPR024932">
    <property type="entry name" value="ApbE"/>
</dbReference>
<protein>
    <recommendedName>
        <fullName evidence="2 10">FAD:protein FMN transferase</fullName>
        <ecNumber evidence="1 10">2.7.1.180</ecNumber>
    </recommendedName>
    <alternativeName>
        <fullName evidence="8 10">Flavin transferase</fullName>
    </alternativeName>
</protein>
<comment type="caution">
    <text evidence="13">The sequence shown here is derived from an EMBL/GenBank/DDBJ whole genome shotgun (WGS) entry which is preliminary data.</text>
</comment>
<evidence type="ECO:0000313" key="14">
    <source>
        <dbReference type="Proteomes" id="UP000664096"/>
    </source>
</evidence>
<feature type="binding site" evidence="11">
    <location>
        <position position="292"/>
    </location>
    <ligand>
        <name>Mg(2+)</name>
        <dbReference type="ChEBI" id="CHEBI:18420"/>
    </ligand>
</feature>
<evidence type="ECO:0000256" key="2">
    <source>
        <dbReference type="ARBA" id="ARBA00016337"/>
    </source>
</evidence>
<keyword evidence="5 10" id="KW-0479">Metal-binding</keyword>
<dbReference type="AlphaFoldDB" id="A0A939EGB3"/>
<keyword evidence="7 10" id="KW-0460">Magnesium</keyword>
<feature type="binding site" evidence="11">
    <location>
        <position position="171"/>
    </location>
    <ligand>
        <name>Mg(2+)</name>
        <dbReference type="ChEBI" id="CHEBI:18420"/>
    </ligand>
</feature>
<dbReference type="PROSITE" id="PS51318">
    <property type="entry name" value="TAT"/>
    <property type="match status" value="1"/>
</dbReference>
<dbReference type="EMBL" id="JAEKJZ010000005">
    <property type="protein sequence ID" value="MBN9672707.1"/>
    <property type="molecule type" value="Genomic_DNA"/>
</dbReference>
<comment type="cofactor">
    <cofactor evidence="11">
        <name>Mg(2+)</name>
        <dbReference type="ChEBI" id="CHEBI:18420"/>
    </cofactor>
    <cofactor evidence="11">
        <name>Mn(2+)</name>
        <dbReference type="ChEBI" id="CHEBI:29035"/>
    </cofactor>
    <text evidence="11">Magnesium. Can also use manganese.</text>
</comment>
<evidence type="ECO:0000256" key="3">
    <source>
        <dbReference type="ARBA" id="ARBA00022630"/>
    </source>
</evidence>
<dbReference type="Gene3D" id="3.10.520.10">
    <property type="entry name" value="ApbE-like domains"/>
    <property type="match status" value="1"/>
</dbReference>
<keyword evidence="6 10" id="KW-0274">FAD</keyword>
<evidence type="ECO:0000256" key="12">
    <source>
        <dbReference type="SAM" id="SignalP"/>
    </source>
</evidence>
<evidence type="ECO:0000313" key="13">
    <source>
        <dbReference type="EMBL" id="MBN9672707.1"/>
    </source>
</evidence>
<feature type="chain" id="PRO_5039890186" description="FAD:protein FMN transferase" evidence="12">
    <location>
        <begin position="24"/>
        <end position="327"/>
    </location>
</feature>
<dbReference type="InterPro" id="IPR006311">
    <property type="entry name" value="TAT_signal"/>
</dbReference>
<dbReference type="SUPFAM" id="SSF143631">
    <property type="entry name" value="ApbE-like"/>
    <property type="match status" value="1"/>
</dbReference>
<evidence type="ECO:0000256" key="6">
    <source>
        <dbReference type="ARBA" id="ARBA00022827"/>
    </source>
</evidence>
<dbReference type="Proteomes" id="UP000664096">
    <property type="component" value="Unassembled WGS sequence"/>
</dbReference>
<reference evidence="13" key="1">
    <citation type="submission" date="2020-12" db="EMBL/GenBank/DDBJ databases">
        <title>Oil enriched cultivation method for isolating marine PHA-producing bacteria.</title>
        <authorList>
            <person name="Zheng W."/>
            <person name="Yu S."/>
            <person name="Huang Y."/>
        </authorList>
    </citation>
    <scope>NUCLEOTIDE SEQUENCE</scope>
    <source>
        <strain evidence="13">SY-2-12</strain>
    </source>
</reference>
<organism evidence="13 14">
    <name type="scientific">Roseibium aggregatum</name>
    <dbReference type="NCBI Taxonomy" id="187304"/>
    <lineage>
        <taxon>Bacteria</taxon>
        <taxon>Pseudomonadati</taxon>
        <taxon>Pseudomonadota</taxon>
        <taxon>Alphaproteobacteria</taxon>
        <taxon>Hyphomicrobiales</taxon>
        <taxon>Stappiaceae</taxon>
        <taxon>Roseibium</taxon>
    </lineage>
</organism>
<evidence type="ECO:0000256" key="11">
    <source>
        <dbReference type="PIRSR" id="PIRSR006268-2"/>
    </source>
</evidence>
<keyword evidence="12" id="KW-0732">Signal</keyword>
<gene>
    <name evidence="13" type="ORF">JF539_20295</name>
</gene>
<dbReference type="PIRSF" id="PIRSF006268">
    <property type="entry name" value="ApbE"/>
    <property type="match status" value="1"/>
</dbReference>
<sequence length="327" mass="34707">MDRRRFLKICATAAAGLALPAAAAAGTASLHRWTGIALGARAEVNLIHHDAEEARRLFSMVEAEIRRLENIFSLYRPESELSRLNRTGRLQAPSFEMLELLGLCSRIHAVTAGAFDPTVQPLWQYYAQKAVGEKHAGSFAEARSRTGFGNVRVLQDEISLLKPGMALTLNGIAQGAVTDRVAALLSANGCRNVVVDLGEISAQGHGPDPVDAGHEAGWSVTLRPAPERDGSRVGIQLADAAVASSARRGTTFDPEGRQSHILDPRTGLTVKNGLAGASVVARTAAIADGLSTAALVCRESDLKRSLAAFDGTRAFVVRDDGTQGWVV</sequence>
<evidence type="ECO:0000256" key="8">
    <source>
        <dbReference type="ARBA" id="ARBA00031306"/>
    </source>
</evidence>
<evidence type="ECO:0000256" key="1">
    <source>
        <dbReference type="ARBA" id="ARBA00011955"/>
    </source>
</evidence>
<evidence type="ECO:0000256" key="10">
    <source>
        <dbReference type="PIRNR" id="PIRNR006268"/>
    </source>
</evidence>
<comment type="similarity">
    <text evidence="10">Belongs to the ApbE family.</text>
</comment>
<dbReference type="GO" id="GO:0016740">
    <property type="term" value="F:transferase activity"/>
    <property type="evidence" value="ECO:0007669"/>
    <property type="project" value="UniProtKB-UniRule"/>
</dbReference>
<dbReference type="InterPro" id="IPR003374">
    <property type="entry name" value="ApbE-like_sf"/>
</dbReference>
<accession>A0A939EGB3</accession>
<dbReference type="Pfam" id="PF02424">
    <property type="entry name" value="ApbE"/>
    <property type="match status" value="1"/>
</dbReference>
<dbReference type="EC" id="2.7.1.180" evidence="1 10"/>
<keyword evidence="4 10" id="KW-0808">Transferase</keyword>
<proteinExistence type="inferred from homology"/>
<dbReference type="GO" id="GO:0046872">
    <property type="term" value="F:metal ion binding"/>
    <property type="evidence" value="ECO:0007669"/>
    <property type="project" value="UniProtKB-UniRule"/>
</dbReference>
<evidence type="ECO:0000256" key="4">
    <source>
        <dbReference type="ARBA" id="ARBA00022679"/>
    </source>
</evidence>
<dbReference type="PANTHER" id="PTHR30040">
    <property type="entry name" value="THIAMINE BIOSYNTHESIS LIPOPROTEIN APBE"/>
    <property type="match status" value="1"/>
</dbReference>
<feature type="binding site" evidence="11">
    <location>
        <position position="288"/>
    </location>
    <ligand>
        <name>Mg(2+)</name>
        <dbReference type="ChEBI" id="CHEBI:18420"/>
    </ligand>
</feature>
<name>A0A939EGB3_9HYPH</name>